<dbReference type="PANTHER" id="PTHR44324:SF2">
    <property type="entry name" value="WD REPEAT-CONTAINING PROTEIN 64"/>
    <property type="match status" value="1"/>
</dbReference>
<feature type="repeat" description="WD" evidence="2">
    <location>
        <begin position="49"/>
        <end position="80"/>
    </location>
</feature>
<evidence type="ECO:0000313" key="4">
    <source>
        <dbReference type="Proteomes" id="UP000016665"/>
    </source>
</evidence>
<organism evidence="3 4">
    <name type="scientific">Ficedula albicollis</name>
    <name type="common">Collared flycatcher</name>
    <name type="synonym">Muscicapa albicollis</name>
    <dbReference type="NCBI Taxonomy" id="59894"/>
    <lineage>
        <taxon>Eukaryota</taxon>
        <taxon>Metazoa</taxon>
        <taxon>Chordata</taxon>
        <taxon>Craniata</taxon>
        <taxon>Vertebrata</taxon>
        <taxon>Euteleostomi</taxon>
        <taxon>Archelosauria</taxon>
        <taxon>Archosauria</taxon>
        <taxon>Dinosauria</taxon>
        <taxon>Saurischia</taxon>
        <taxon>Theropoda</taxon>
        <taxon>Coelurosauria</taxon>
        <taxon>Aves</taxon>
        <taxon>Neognathae</taxon>
        <taxon>Neoaves</taxon>
        <taxon>Telluraves</taxon>
        <taxon>Australaves</taxon>
        <taxon>Passeriformes</taxon>
        <taxon>Muscicapidae</taxon>
        <taxon>Ficedula</taxon>
    </lineage>
</organism>
<dbReference type="PROSITE" id="PS50082">
    <property type="entry name" value="WD_REPEATS_2"/>
    <property type="match status" value="1"/>
</dbReference>
<protein>
    <recommendedName>
        <fullName evidence="5">WD repeat domain 64</fullName>
    </recommendedName>
</protein>
<reference evidence="3 4" key="1">
    <citation type="journal article" date="2012" name="Nature">
        <title>The genomic landscape of species divergence in Ficedula flycatchers.</title>
        <authorList>
            <person name="Ellegren H."/>
            <person name="Smeds L."/>
            <person name="Burri R."/>
            <person name="Olason P.I."/>
            <person name="Backstrom N."/>
            <person name="Kawakami T."/>
            <person name="Kunstner A."/>
            <person name="Makinen H."/>
            <person name="Nadachowska-Brzyska K."/>
            <person name="Qvarnstrom A."/>
            <person name="Uebbing S."/>
            <person name="Wolf J.B."/>
        </authorList>
    </citation>
    <scope>NUCLEOTIDE SEQUENCE [LARGE SCALE GENOMIC DNA]</scope>
</reference>
<evidence type="ECO:0000256" key="1">
    <source>
        <dbReference type="ARBA" id="ARBA00022737"/>
    </source>
</evidence>
<dbReference type="InterPro" id="IPR051242">
    <property type="entry name" value="WD-EF-hand_domain"/>
</dbReference>
<dbReference type="AlphaFoldDB" id="A0A803W8W7"/>
<sequence>ALPYFHFKPIQLITLLTTSIFLCILMNKLPQMWLCCFFSPQEIKEELCRRAHATKVVELFIEEEKNVIVTASIDGSVRLWHAMTGYYFGYFGQARKFELSDTSRLILPSDVSAFPAIIKEDSKRTEKKVKYPLILDRDKWYIIYALQVSSLLPFKFLKLLYFWISKNLLKKLNVNSFEQNTNPSRIINQIQSFCLGNGHLKLAGMLWIHSHTWVADSQIWHSETGVKVCSIAVLNCSSR</sequence>
<keyword evidence="4" id="KW-1185">Reference proteome</keyword>
<name>A0A803W8W7_FICAL</name>
<proteinExistence type="predicted"/>
<dbReference type="PROSITE" id="PS50294">
    <property type="entry name" value="WD_REPEATS_REGION"/>
    <property type="match status" value="1"/>
</dbReference>
<evidence type="ECO:0000256" key="2">
    <source>
        <dbReference type="PROSITE-ProRule" id="PRU00221"/>
    </source>
</evidence>
<dbReference type="PANTHER" id="PTHR44324">
    <property type="entry name" value="WD40 REPEAT DOMAIN 95"/>
    <property type="match status" value="1"/>
</dbReference>
<keyword evidence="1" id="KW-0677">Repeat</keyword>
<dbReference type="Proteomes" id="UP000016665">
    <property type="component" value="Chromosome 3"/>
</dbReference>
<evidence type="ECO:0000313" key="3">
    <source>
        <dbReference type="Ensembl" id="ENSFALP00000031423.1"/>
    </source>
</evidence>
<dbReference type="InterPro" id="IPR001680">
    <property type="entry name" value="WD40_rpt"/>
</dbReference>
<dbReference type="Ensembl" id="ENSFALT00000030616.1">
    <property type="protein sequence ID" value="ENSFALP00000031423.1"/>
    <property type="gene ID" value="ENSFALG00000025578.1"/>
</dbReference>
<reference evidence="3" key="2">
    <citation type="submission" date="2025-08" db="UniProtKB">
        <authorList>
            <consortium name="Ensembl"/>
        </authorList>
    </citation>
    <scope>IDENTIFICATION</scope>
</reference>
<reference evidence="3" key="3">
    <citation type="submission" date="2025-09" db="UniProtKB">
        <authorList>
            <consortium name="Ensembl"/>
        </authorList>
    </citation>
    <scope>IDENTIFICATION</scope>
</reference>
<keyword evidence="2" id="KW-0853">WD repeat</keyword>
<dbReference type="GeneTree" id="ENSGT00940000160037"/>
<evidence type="ECO:0008006" key="5">
    <source>
        <dbReference type="Google" id="ProtNLM"/>
    </source>
</evidence>
<accession>A0A803W8W7</accession>